<evidence type="ECO:0000313" key="2">
    <source>
        <dbReference type="EMBL" id="KAE9409451.1"/>
    </source>
</evidence>
<proteinExistence type="predicted"/>
<feature type="compositionally biased region" description="Polar residues" evidence="1">
    <location>
        <begin position="17"/>
        <end position="33"/>
    </location>
</feature>
<accession>A0A6A4IFM4</accession>
<name>A0A6A4IFM4_9AGAR</name>
<feature type="region of interest" description="Disordered" evidence="1">
    <location>
        <begin position="1"/>
        <end position="40"/>
    </location>
</feature>
<dbReference type="EMBL" id="ML769387">
    <property type="protein sequence ID" value="KAE9409451.1"/>
    <property type="molecule type" value="Genomic_DNA"/>
</dbReference>
<feature type="region of interest" description="Disordered" evidence="1">
    <location>
        <begin position="95"/>
        <end position="120"/>
    </location>
</feature>
<sequence>MSTGNKESERPLKNQKRSATQTSHKTPGHSSPSCGPRTAPLLVHKGNELEEAEIADGLVLIPLPSNISDVACQLLATQTPLFSPTSPLLDIDHRIAEGDGGASDSMHADPADKNPHCSPIPAAADPSDLLSFRKFTPNIGEFERVVLDVLFLCKGHLETIVKAVSRDPGRFLAAVPLLGGLELYAKVPDLTKQIAASLADAGYPTVHDFAPNLIPGGGGSSRDNYGGPNASILEF</sequence>
<dbReference type="AlphaFoldDB" id="A0A6A4IFM4"/>
<protein>
    <submittedName>
        <fullName evidence="2">Uncharacterized protein</fullName>
    </submittedName>
</protein>
<gene>
    <name evidence="2" type="ORF">BT96DRAFT_984528</name>
</gene>
<keyword evidence="3" id="KW-1185">Reference proteome</keyword>
<evidence type="ECO:0000256" key="1">
    <source>
        <dbReference type="SAM" id="MobiDB-lite"/>
    </source>
</evidence>
<feature type="compositionally biased region" description="Basic and acidic residues" evidence="1">
    <location>
        <begin position="1"/>
        <end position="12"/>
    </location>
</feature>
<evidence type="ECO:0000313" key="3">
    <source>
        <dbReference type="Proteomes" id="UP000799118"/>
    </source>
</evidence>
<reference evidence="2" key="1">
    <citation type="journal article" date="2019" name="Environ. Microbiol.">
        <title>Fungal ecological strategies reflected in gene transcription - a case study of two litter decomposers.</title>
        <authorList>
            <person name="Barbi F."/>
            <person name="Kohler A."/>
            <person name="Barry K."/>
            <person name="Baskaran P."/>
            <person name="Daum C."/>
            <person name="Fauchery L."/>
            <person name="Ihrmark K."/>
            <person name="Kuo A."/>
            <person name="LaButti K."/>
            <person name="Lipzen A."/>
            <person name="Morin E."/>
            <person name="Grigoriev I.V."/>
            <person name="Henrissat B."/>
            <person name="Lindahl B."/>
            <person name="Martin F."/>
        </authorList>
    </citation>
    <scope>NUCLEOTIDE SEQUENCE</scope>
    <source>
        <strain evidence="2">JB14</strain>
    </source>
</reference>
<feature type="compositionally biased region" description="Basic and acidic residues" evidence="1">
    <location>
        <begin position="106"/>
        <end position="115"/>
    </location>
</feature>
<dbReference type="Proteomes" id="UP000799118">
    <property type="component" value="Unassembled WGS sequence"/>
</dbReference>
<organism evidence="2 3">
    <name type="scientific">Gymnopus androsaceus JB14</name>
    <dbReference type="NCBI Taxonomy" id="1447944"/>
    <lineage>
        <taxon>Eukaryota</taxon>
        <taxon>Fungi</taxon>
        <taxon>Dikarya</taxon>
        <taxon>Basidiomycota</taxon>
        <taxon>Agaricomycotina</taxon>
        <taxon>Agaricomycetes</taxon>
        <taxon>Agaricomycetidae</taxon>
        <taxon>Agaricales</taxon>
        <taxon>Marasmiineae</taxon>
        <taxon>Omphalotaceae</taxon>
        <taxon>Gymnopus</taxon>
    </lineage>
</organism>